<dbReference type="FunFam" id="1.10.472.80:FF:000001">
    <property type="entry name" value="TBC1 domain family member 22B"/>
    <property type="match status" value="1"/>
</dbReference>
<evidence type="ECO:0000313" key="7">
    <source>
        <dbReference type="Proteomes" id="UP000677054"/>
    </source>
</evidence>
<evidence type="ECO:0000256" key="2">
    <source>
        <dbReference type="ARBA" id="ARBA00022553"/>
    </source>
</evidence>
<reference evidence="6" key="1">
    <citation type="submission" date="2020-11" db="EMBL/GenBank/DDBJ databases">
        <authorList>
            <person name="Tran Van P."/>
        </authorList>
    </citation>
    <scope>NUCLEOTIDE SEQUENCE</scope>
</reference>
<dbReference type="EMBL" id="CAJPEV010003667">
    <property type="protein sequence ID" value="CAG0900293.1"/>
    <property type="molecule type" value="Genomic_DNA"/>
</dbReference>
<keyword evidence="7" id="KW-1185">Reference proteome</keyword>
<evidence type="ECO:0000256" key="4">
    <source>
        <dbReference type="SAM" id="MobiDB-lite"/>
    </source>
</evidence>
<accession>A0A7R9FQR7</accession>
<dbReference type="Gene3D" id="1.10.8.270">
    <property type="entry name" value="putative rabgap domain of human tbc1 domain family member 14 like domains"/>
    <property type="match status" value="1"/>
</dbReference>
<sequence>MLIKVLGFIFFIHMEDPKIQPQVAQTTAMKVLETHQGLCEQEELLEKGEESPSKSSVSSPRKASSIKAKTEAMMRLASQRGVSRVGEQERELGRHEKFQAILKGPNINLHELRELSWSGIPTSVRPITWKILAGYLPPNKDRWDTIYRKKREEYWSYVQQYYDSRLEEIHADTYRQIHIDIPRMAPLIPLFQQDLVQDTFERILFIWAIRHPASGYVQGINDLVTPIFVVFLQEFLLPNDDIDNYDVRKLYHDALQQIEADSYWCLSHLLDGIQDNYTFAQPGIQNKVFQLKELIQRIDVSLHEHLCQHEIDYLQFSFRWMNNLLMREIPLRCTIRLWDTYLAEKDGFATFHLYVCAAFLIHWNADLLRERDFQGLMLLLQNLPTQAWTDKDIGMLLAEAFRLKYMFADAPNHLSGAR</sequence>
<dbReference type="InterPro" id="IPR000195">
    <property type="entry name" value="Rab-GAP-TBC_dom"/>
</dbReference>
<dbReference type="OrthoDB" id="26371at2759"/>
<dbReference type="InterPro" id="IPR035969">
    <property type="entry name" value="Rab-GAP_TBC_sf"/>
</dbReference>
<dbReference type="Gene3D" id="1.10.10.750">
    <property type="entry name" value="Ypt/Rab-GAP domain of gyp1p, domain 1"/>
    <property type="match status" value="1"/>
</dbReference>
<proteinExistence type="predicted"/>
<dbReference type="FunFam" id="1.10.10.750:FF:000009">
    <property type="entry name" value="TBC1 domain family member 22A"/>
    <property type="match status" value="1"/>
</dbReference>
<dbReference type="SMART" id="SM00164">
    <property type="entry name" value="TBC"/>
    <property type="match status" value="1"/>
</dbReference>
<dbReference type="PANTHER" id="PTHR22957:SF26">
    <property type="entry name" value="LD44506P"/>
    <property type="match status" value="1"/>
</dbReference>
<dbReference type="SUPFAM" id="SSF47923">
    <property type="entry name" value="Ypt/Rab-GAP domain of gyp1p"/>
    <property type="match status" value="2"/>
</dbReference>
<feature type="domain" description="Rab-GAP TBC" evidence="5">
    <location>
        <begin position="119"/>
        <end position="345"/>
    </location>
</feature>
<protein>
    <recommendedName>
        <fullName evidence="5">Rab-GAP TBC domain-containing protein</fullName>
    </recommendedName>
</protein>
<dbReference type="FunFam" id="1.10.8.270:FF:000004">
    <property type="entry name" value="TBC1 domain family, member 22B"/>
    <property type="match status" value="1"/>
</dbReference>
<evidence type="ECO:0000256" key="1">
    <source>
        <dbReference type="ARBA" id="ARBA00022468"/>
    </source>
</evidence>
<feature type="compositionally biased region" description="Low complexity" evidence="4">
    <location>
        <begin position="53"/>
        <end position="67"/>
    </location>
</feature>
<dbReference type="AlphaFoldDB" id="A0A7R9FQR7"/>
<name>A0A7R9FQR7_9CRUS</name>
<dbReference type="Gene3D" id="1.10.472.80">
    <property type="entry name" value="Ypt/Rab-GAP domain of gyp1p, domain 3"/>
    <property type="match status" value="1"/>
</dbReference>
<dbReference type="GO" id="GO:0005096">
    <property type="term" value="F:GTPase activator activity"/>
    <property type="evidence" value="ECO:0007669"/>
    <property type="project" value="UniProtKB-KW"/>
</dbReference>
<dbReference type="EMBL" id="LR903184">
    <property type="protein sequence ID" value="CAD7251611.1"/>
    <property type="molecule type" value="Genomic_DNA"/>
</dbReference>
<dbReference type="PANTHER" id="PTHR22957">
    <property type="entry name" value="TBC1 DOMAIN FAMILY MEMBER GTPASE-ACTIVATING PROTEIN"/>
    <property type="match status" value="1"/>
</dbReference>
<dbReference type="GO" id="GO:0071889">
    <property type="term" value="F:14-3-3 protein binding"/>
    <property type="evidence" value="ECO:0007669"/>
    <property type="project" value="UniProtKB-ARBA"/>
</dbReference>
<evidence type="ECO:0000313" key="6">
    <source>
        <dbReference type="EMBL" id="CAD7251611.1"/>
    </source>
</evidence>
<keyword evidence="1" id="KW-0343">GTPase activation</keyword>
<evidence type="ECO:0000256" key="3">
    <source>
        <dbReference type="ARBA" id="ARBA00043879"/>
    </source>
</evidence>
<organism evidence="6">
    <name type="scientific">Darwinula stevensoni</name>
    <dbReference type="NCBI Taxonomy" id="69355"/>
    <lineage>
        <taxon>Eukaryota</taxon>
        <taxon>Metazoa</taxon>
        <taxon>Ecdysozoa</taxon>
        <taxon>Arthropoda</taxon>
        <taxon>Crustacea</taxon>
        <taxon>Oligostraca</taxon>
        <taxon>Ostracoda</taxon>
        <taxon>Podocopa</taxon>
        <taxon>Podocopida</taxon>
        <taxon>Darwinulocopina</taxon>
        <taxon>Darwinuloidea</taxon>
        <taxon>Darwinulidae</taxon>
        <taxon>Darwinula</taxon>
    </lineage>
</organism>
<comment type="function">
    <text evidence="3">May act as a GTPase-activating protein for Rab family protein(s).</text>
</comment>
<dbReference type="Proteomes" id="UP000677054">
    <property type="component" value="Unassembled WGS sequence"/>
</dbReference>
<dbReference type="PROSITE" id="PS50086">
    <property type="entry name" value="TBC_RABGAP"/>
    <property type="match status" value="1"/>
</dbReference>
<keyword evidence="2" id="KW-0597">Phosphoprotein</keyword>
<dbReference type="Pfam" id="PF00566">
    <property type="entry name" value="RabGAP-TBC"/>
    <property type="match status" value="1"/>
</dbReference>
<feature type="region of interest" description="Disordered" evidence="4">
    <location>
        <begin position="44"/>
        <end position="69"/>
    </location>
</feature>
<evidence type="ECO:0000259" key="5">
    <source>
        <dbReference type="PROSITE" id="PS50086"/>
    </source>
</evidence>
<gene>
    <name evidence="6" type="ORF">DSTB1V02_LOCUS11373</name>
</gene>